<reference evidence="1 2" key="1">
    <citation type="submission" date="2024-04" db="EMBL/GenBank/DDBJ databases">
        <authorList>
            <person name="Rising A."/>
            <person name="Reimegard J."/>
            <person name="Sonavane S."/>
            <person name="Akerstrom W."/>
            <person name="Nylinder S."/>
            <person name="Hedman E."/>
            <person name="Kallberg Y."/>
        </authorList>
    </citation>
    <scope>NUCLEOTIDE SEQUENCE [LARGE SCALE GENOMIC DNA]</scope>
</reference>
<dbReference type="Proteomes" id="UP001497382">
    <property type="component" value="Unassembled WGS sequence"/>
</dbReference>
<evidence type="ECO:0000313" key="1">
    <source>
        <dbReference type="EMBL" id="CAL1264169.1"/>
    </source>
</evidence>
<gene>
    <name evidence="1" type="ORF">LARSCL_LOCUS1870</name>
</gene>
<proteinExistence type="predicted"/>
<dbReference type="EMBL" id="CAXIEN010000011">
    <property type="protein sequence ID" value="CAL1264169.1"/>
    <property type="molecule type" value="Genomic_DNA"/>
</dbReference>
<dbReference type="AlphaFoldDB" id="A0AAV1YZR0"/>
<protein>
    <submittedName>
        <fullName evidence="1">Uncharacterized protein</fullName>
    </submittedName>
</protein>
<comment type="caution">
    <text evidence="1">The sequence shown here is derived from an EMBL/GenBank/DDBJ whole genome shotgun (WGS) entry which is preliminary data.</text>
</comment>
<keyword evidence="2" id="KW-1185">Reference proteome</keyword>
<organism evidence="1 2">
    <name type="scientific">Larinioides sclopetarius</name>
    <dbReference type="NCBI Taxonomy" id="280406"/>
    <lineage>
        <taxon>Eukaryota</taxon>
        <taxon>Metazoa</taxon>
        <taxon>Ecdysozoa</taxon>
        <taxon>Arthropoda</taxon>
        <taxon>Chelicerata</taxon>
        <taxon>Arachnida</taxon>
        <taxon>Araneae</taxon>
        <taxon>Araneomorphae</taxon>
        <taxon>Entelegynae</taxon>
        <taxon>Araneoidea</taxon>
        <taxon>Araneidae</taxon>
        <taxon>Larinioides</taxon>
    </lineage>
</organism>
<sequence length="645" mass="73925">MFKVQDNPDGSTSIYCKNSGNLLCTIPGKRNCNGPRRVNVVEPQPVNATQTSLASNWDNLKRSNEPLNEEPAQLKTEKGVKPRTRQSKCCLSPIPISVDGDQSEDYFDDCITQDEFAKCLNLISKEKLQGESKDSLLAEYPLRLLSRSKAYRTLEDSPSEDLRDLKLPDDMPLTSCLGMKILNLNEDRNFITQTKMMMSLKRYDDYCRIPFNTNKPSTCNFPKLRCREKKTYPITSLLKSSKHEANHFYTYGRRQRLDRIITLKTGLDARSRRLLRLCNRKKWIVQLEKLSEEEIESWKNRRSIPLDEISFIEQQNLPSIETLRSTTVPTANSSTLSYKEICALLPAGTSLLKVPSKAPEPNSSCFKELAEHHKKKCHKKCAVYLSDVTRHIFKRGDGVYYFKNRSIRIPFYEEFLSLPQVKKSLNNKEMTEGNNPKLNNIQKPVSLLKSILINSNEAGISGYRNLPMNAPKEVTVQNFVAKNNTTNCSEMATFQKGPSNYLKEMVKNPKGMVTPIKERVMSSRPRRASSIDLRLTERTEVPIIDLTGESPPSEKEKFVNKQPVPKTEKFIMSQWKFTCFGCGYSRFYLSNTYEPHTVETAIHEHMDRQHAVVDPESFLTRYIDRVNKCTVIEAFPGYKDGKGEL</sequence>
<accession>A0AAV1YZR0</accession>
<name>A0AAV1YZR0_9ARAC</name>
<evidence type="ECO:0000313" key="2">
    <source>
        <dbReference type="Proteomes" id="UP001497382"/>
    </source>
</evidence>